<proteinExistence type="inferred from homology"/>
<feature type="compositionally biased region" description="Basic and acidic residues" evidence="10">
    <location>
        <begin position="473"/>
        <end position="489"/>
    </location>
</feature>
<keyword evidence="9" id="KW-0325">Glycoprotein</keyword>
<gene>
    <name evidence="12" type="ORF">KUF71_007871</name>
</gene>
<evidence type="ECO:0000313" key="12">
    <source>
        <dbReference type="EMBL" id="KAK3918624.1"/>
    </source>
</evidence>
<reference evidence="12" key="2">
    <citation type="journal article" date="2023" name="BMC Genomics">
        <title>Pest status, molecular evolution, and epigenetic factors derived from the genome assembly of Frankliniella fusca, a thysanopteran phytovirus vector.</title>
        <authorList>
            <person name="Catto M.A."/>
            <person name="Labadie P.E."/>
            <person name="Jacobson A.L."/>
            <person name="Kennedy G.G."/>
            <person name="Srinivasan R."/>
            <person name="Hunt B.G."/>
        </authorList>
    </citation>
    <scope>NUCLEOTIDE SEQUENCE</scope>
    <source>
        <strain evidence="12">PL_HMW_Pooled</strain>
    </source>
</reference>
<evidence type="ECO:0000256" key="11">
    <source>
        <dbReference type="SAM" id="SignalP"/>
    </source>
</evidence>
<sequence>MSWRVIFLTSLAIAIVLCGQSSTDSTTSNGKPAKFEPTSEWQKVEKGQPLPAGLHYRLNIYTGDTEVKLLDSSESSKTENSKTELLAFPSNENDEKYSNSLYMSKDEIKKVLADITANDEIEESIDSDKQKTNKEKFRSYEELKKEFGSLNLTVKTDMEILNDLVSKGKDNLRVGKDEEEMVTILKDLEYLVHQIDNAREFIRLGGQVLTSIIEPALNSSSPIVRAESLWLLGSASQSNPKVQIAVLHAGIMSKLVKAAALDPDGTVQARSIYALSCLTRQFPAAQAKFIEEGGLASFGSIIDSERTFDLKTKMRVITLIYDLLLEHKDVKRAVEDIEHFDSPQESEPVKQLQQHKQRELREKLRQYDSMNLERHIVEEGWCQRLSSFLEKLHESEWNSGRAQRRDDLGSVMSKDLPYRPEHDAIEKVLDTLLVMESLCSNEFQSNVKLEEALENFLAWYEVLSNREELLQKHPKPECGDSDENCHREEEFEGAPDDSEMYYTTIAKSLKTLLKFIKKNYQDAGNNKDEL</sequence>
<reference evidence="12" key="1">
    <citation type="submission" date="2021-07" db="EMBL/GenBank/DDBJ databases">
        <authorList>
            <person name="Catto M.A."/>
            <person name="Jacobson A."/>
            <person name="Kennedy G."/>
            <person name="Labadie P."/>
            <person name="Hunt B.G."/>
            <person name="Srinivasan R."/>
        </authorList>
    </citation>
    <scope>NUCLEOTIDE SEQUENCE</scope>
    <source>
        <strain evidence="12">PL_HMW_Pooled</strain>
        <tissue evidence="12">Head</tissue>
    </source>
</reference>
<feature type="chain" id="PRO_5042228085" description="Nucleotide exchange factor SIL1" evidence="11">
    <location>
        <begin position="19"/>
        <end position="530"/>
    </location>
</feature>
<evidence type="ECO:0000256" key="5">
    <source>
        <dbReference type="ARBA" id="ARBA00022729"/>
    </source>
</evidence>
<evidence type="ECO:0000256" key="3">
    <source>
        <dbReference type="ARBA" id="ARBA00015352"/>
    </source>
</evidence>
<evidence type="ECO:0000256" key="8">
    <source>
        <dbReference type="ARBA" id="ARBA00023010"/>
    </source>
</evidence>
<dbReference type="Gene3D" id="1.25.10.10">
    <property type="entry name" value="Leucine-rich Repeat Variant"/>
    <property type="match status" value="1"/>
</dbReference>
<keyword evidence="7" id="KW-0653">Protein transport</keyword>
<comment type="subcellular location">
    <subcellularLocation>
        <location evidence="1">Endoplasmic reticulum lumen</location>
    </subcellularLocation>
</comment>
<organism evidence="12 13">
    <name type="scientific">Frankliniella fusca</name>
    <dbReference type="NCBI Taxonomy" id="407009"/>
    <lineage>
        <taxon>Eukaryota</taxon>
        <taxon>Metazoa</taxon>
        <taxon>Ecdysozoa</taxon>
        <taxon>Arthropoda</taxon>
        <taxon>Hexapoda</taxon>
        <taxon>Insecta</taxon>
        <taxon>Pterygota</taxon>
        <taxon>Neoptera</taxon>
        <taxon>Paraneoptera</taxon>
        <taxon>Thysanoptera</taxon>
        <taxon>Terebrantia</taxon>
        <taxon>Thripoidea</taxon>
        <taxon>Thripidae</taxon>
        <taxon>Frankliniella</taxon>
    </lineage>
</organism>
<accession>A0AAE1HCF4</accession>
<dbReference type="Proteomes" id="UP001219518">
    <property type="component" value="Unassembled WGS sequence"/>
</dbReference>
<keyword evidence="8" id="KW-0811">Translocation</keyword>
<keyword evidence="13" id="KW-1185">Reference proteome</keyword>
<protein>
    <recommendedName>
        <fullName evidence="3">Nucleotide exchange factor SIL1</fullName>
    </recommendedName>
</protein>
<feature type="region of interest" description="Disordered" evidence="10">
    <location>
        <begin position="473"/>
        <end position="493"/>
    </location>
</feature>
<feature type="signal peptide" evidence="11">
    <location>
        <begin position="1"/>
        <end position="18"/>
    </location>
</feature>
<dbReference type="InterPro" id="IPR050693">
    <property type="entry name" value="Hsp70_NEF-Inhibitors"/>
</dbReference>
<keyword evidence="5 11" id="KW-0732">Signal</keyword>
<dbReference type="SUPFAM" id="SSF48371">
    <property type="entry name" value="ARM repeat"/>
    <property type="match status" value="1"/>
</dbReference>
<keyword evidence="4" id="KW-0813">Transport</keyword>
<dbReference type="InterPro" id="IPR011989">
    <property type="entry name" value="ARM-like"/>
</dbReference>
<evidence type="ECO:0000256" key="4">
    <source>
        <dbReference type="ARBA" id="ARBA00022448"/>
    </source>
</evidence>
<evidence type="ECO:0000256" key="10">
    <source>
        <dbReference type="SAM" id="MobiDB-lite"/>
    </source>
</evidence>
<dbReference type="AlphaFoldDB" id="A0AAE1HCF4"/>
<evidence type="ECO:0000256" key="7">
    <source>
        <dbReference type="ARBA" id="ARBA00022927"/>
    </source>
</evidence>
<dbReference type="GO" id="GO:0000774">
    <property type="term" value="F:adenyl-nucleotide exchange factor activity"/>
    <property type="evidence" value="ECO:0007669"/>
    <property type="project" value="TreeGrafter"/>
</dbReference>
<dbReference type="GO" id="GO:0015031">
    <property type="term" value="P:protein transport"/>
    <property type="evidence" value="ECO:0007669"/>
    <property type="project" value="UniProtKB-KW"/>
</dbReference>
<dbReference type="PANTHER" id="PTHR19316:SF35">
    <property type="entry name" value="NUCLEOTIDE EXCHANGE FACTOR SIL1"/>
    <property type="match status" value="1"/>
</dbReference>
<name>A0AAE1HCF4_9NEOP</name>
<evidence type="ECO:0000256" key="2">
    <source>
        <dbReference type="ARBA" id="ARBA00010588"/>
    </source>
</evidence>
<evidence type="ECO:0000256" key="6">
    <source>
        <dbReference type="ARBA" id="ARBA00022824"/>
    </source>
</evidence>
<dbReference type="InterPro" id="IPR016024">
    <property type="entry name" value="ARM-type_fold"/>
</dbReference>
<evidence type="ECO:0000256" key="9">
    <source>
        <dbReference type="ARBA" id="ARBA00023180"/>
    </source>
</evidence>
<evidence type="ECO:0000256" key="1">
    <source>
        <dbReference type="ARBA" id="ARBA00004319"/>
    </source>
</evidence>
<keyword evidence="6" id="KW-0256">Endoplasmic reticulum</keyword>
<evidence type="ECO:0000313" key="13">
    <source>
        <dbReference type="Proteomes" id="UP001219518"/>
    </source>
</evidence>
<dbReference type="PANTHER" id="PTHR19316">
    <property type="entry name" value="PROTEIN FOLDING REGULATOR"/>
    <property type="match status" value="1"/>
</dbReference>
<dbReference type="GO" id="GO:0005788">
    <property type="term" value="C:endoplasmic reticulum lumen"/>
    <property type="evidence" value="ECO:0007669"/>
    <property type="project" value="UniProtKB-SubCell"/>
</dbReference>
<dbReference type="EMBL" id="JAHWGI010000960">
    <property type="protein sequence ID" value="KAK3918624.1"/>
    <property type="molecule type" value="Genomic_DNA"/>
</dbReference>
<comment type="similarity">
    <text evidence="2">Belongs to the SIL1 family.</text>
</comment>
<comment type="caution">
    <text evidence="12">The sequence shown here is derived from an EMBL/GenBank/DDBJ whole genome shotgun (WGS) entry which is preliminary data.</text>
</comment>